<keyword evidence="2" id="KW-1185">Reference proteome</keyword>
<organism evidence="1 2">
    <name type="scientific">Methanolobus mangrovi</name>
    <dbReference type="NCBI Taxonomy" id="3072977"/>
    <lineage>
        <taxon>Archaea</taxon>
        <taxon>Methanobacteriati</taxon>
        <taxon>Methanobacteriota</taxon>
        <taxon>Stenosarchaea group</taxon>
        <taxon>Methanomicrobia</taxon>
        <taxon>Methanosarcinales</taxon>
        <taxon>Methanosarcinaceae</taxon>
        <taxon>Methanolobus</taxon>
    </lineage>
</organism>
<dbReference type="Proteomes" id="UP001183006">
    <property type="component" value="Chromosome"/>
</dbReference>
<dbReference type="KEGG" id="mmav:RE476_09315"/>
<dbReference type="GeneID" id="84230338"/>
<accession>A0AA51UED8</accession>
<sequence>MAGQVENSDLVEMMNSVHNGLMGHVGINEAQLQQLVQLSQEEVILGGTKDITFKLPIKNGKGHQSVSQTTAWVTISGDFEITSPDEGTWDIVVKDGKDTILNKSGIKKGQKISFKHKTGFTANISLDATWSESKDTTLVAKIHASY</sequence>
<proteinExistence type="predicted"/>
<evidence type="ECO:0000313" key="2">
    <source>
        <dbReference type="Proteomes" id="UP001183006"/>
    </source>
</evidence>
<dbReference type="RefSeq" id="WP_309307371.1">
    <property type="nucleotide sequence ID" value="NZ_CP133594.1"/>
</dbReference>
<dbReference type="AlphaFoldDB" id="A0AA51UED8"/>
<name>A0AA51UED8_9EURY</name>
<protein>
    <submittedName>
        <fullName evidence="1">Uncharacterized protein</fullName>
    </submittedName>
</protein>
<evidence type="ECO:0000313" key="1">
    <source>
        <dbReference type="EMBL" id="WMW21583.1"/>
    </source>
</evidence>
<dbReference type="EMBL" id="CP133594">
    <property type="protein sequence ID" value="WMW21583.1"/>
    <property type="molecule type" value="Genomic_DNA"/>
</dbReference>
<gene>
    <name evidence="1" type="ORF">RE476_09315</name>
</gene>
<reference evidence="1" key="1">
    <citation type="submission" date="2023-08" db="EMBL/GenBank/DDBJ databases">
        <title>Methanolobus mangrovi sp. nov. and Methanolobus sediminis sp. nov, two novel methylotrophic methanogens isolated from mangrove sediments in China.</title>
        <authorList>
            <person name="Zhou J."/>
        </authorList>
    </citation>
    <scope>NUCLEOTIDE SEQUENCE</scope>
    <source>
        <strain evidence="1">FTZ2</strain>
    </source>
</reference>